<evidence type="ECO:0000313" key="12">
    <source>
        <dbReference type="Proteomes" id="UP000233332"/>
    </source>
</evidence>
<proteinExistence type="inferred from homology"/>
<feature type="transmembrane region" description="Helical" evidence="9">
    <location>
        <begin position="462"/>
        <end position="481"/>
    </location>
</feature>
<gene>
    <name evidence="11" type="primary">urtB</name>
    <name evidence="11" type="ORF">COO92_19745</name>
</gene>
<dbReference type="InterPro" id="IPR017779">
    <property type="entry name" value="ABC_UrtB_bac"/>
</dbReference>
<feature type="transmembrane region" description="Helical" evidence="9">
    <location>
        <begin position="365"/>
        <end position="383"/>
    </location>
</feature>
<dbReference type="NCBIfam" id="TIGR03409">
    <property type="entry name" value="urea_trans_UrtB"/>
    <property type="match status" value="1"/>
</dbReference>
<dbReference type="PANTHER" id="PTHR11795:SF447">
    <property type="entry name" value="ABC TRANSPORTER PERMEASE PROTEIN"/>
    <property type="match status" value="1"/>
</dbReference>
<dbReference type="InterPro" id="IPR052157">
    <property type="entry name" value="BCAA_transport_permease"/>
</dbReference>
<evidence type="ECO:0000256" key="4">
    <source>
        <dbReference type="ARBA" id="ARBA00022692"/>
    </source>
</evidence>
<feature type="chain" id="PRO_5014704018" evidence="10">
    <location>
        <begin position="47"/>
        <end position="567"/>
    </location>
</feature>
<feature type="transmembrane region" description="Helical" evidence="9">
    <location>
        <begin position="501"/>
        <end position="525"/>
    </location>
</feature>
<feature type="transmembrane region" description="Helical" evidence="9">
    <location>
        <begin position="280"/>
        <end position="301"/>
    </location>
</feature>
<dbReference type="GO" id="GO:0005886">
    <property type="term" value="C:plasma membrane"/>
    <property type="evidence" value="ECO:0007669"/>
    <property type="project" value="UniProtKB-SubCell"/>
</dbReference>
<evidence type="ECO:0000256" key="6">
    <source>
        <dbReference type="ARBA" id="ARBA00022989"/>
    </source>
</evidence>
<evidence type="ECO:0000256" key="7">
    <source>
        <dbReference type="ARBA" id="ARBA00023136"/>
    </source>
</evidence>
<name>A0A2N3L1H0_9PROT</name>
<comment type="subcellular location">
    <subcellularLocation>
        <location evidence="1">Cell membrane</location>
        <topology evidence="1">Multi-pass membrane protein</topology>
    </subcellularLocation>
</comment>
<evidence type="ECO:0000256" key="1">
    <source>
        <dbReference type="ARBA" id="ARBA00004651"/>
    </source>
</evidence>
<feature type="transmembrane region" description="Helical" evidence="9">
    <location>
        <begin position="532"/>
        <end position="550"/>
    </location>
</feature>
<sequence length="567" mass="60931">MRNDMFSVLRRSPFSITQTRRFAVRICGMVACLMMFAVVSPNVAQAFSDEELRNIAEQLNDKSSTKQVAIIEEMAADGDPRVAPILKAMLEGDLYVRDSDEHVVIATKKGKVYTHIDIISGEEAGESSSKELDKIKVNNRLRGALRDALATLNLFSPDHAVRTAAVEQIMDARDPAMLPLLLRAIEREDDETLLARMNLARATMALAAGENAEERLAAIDVLASETTPQIRAVLSQFVASAEAEGIEPEVVTAAQDALDDVEGRLSNWQTLGDVYRGISLGSVLLLAAVGLAITFGVMGVINMAHGEMIMIGAYTTFVVQQILSSVLPSGSPWSLIIAVPAAFLVAGMIGVVIERCVIRFLYGRPLETLLATWGVSLVLQQATRTIFGATNQQVTAPDFMSGAIEFSTGLVLTYNRLWIILFSLIVVAGIACVLRYTAFGLQMRAVTQNRRMAGSVGIRTGYVDALTFGLGSGIAGIAGVALSQISNVSPNLGQTYIIDSFMVVVFGGVGNLWGTVLGAFSLGIVNKFLEPFAGAVLAKIFVLIALILFIQKRPKGLFALKGRAVEA</sequence>
<comment type="caution">
    <text evidence="11">The sequence shown here is derived from an EMBL/GenBank/DDBJ whole genome shotgun (WGS) entry which is preliminary data.</text>
</comment>
<keyword evidence="10" id="KW-0732">Signal</keyword>
<accession>A0A2N3L1H0</accession>
<evidence type="ECO:0000256" key="9">
    <source>
        <dbReference type="SAM" id="Phobius"/>
    </source>
</evidence>
<evidence type="ECO:0000313" key="11">
    <source>
        <dbReference type="EMBL" id="PKR56648.1"/>
    </source>
</evidence>
<dbReference type="InterPro" id="IPR001851">
    <property type="entry name" value="ABC_transp_permease"/>
</dbReference>
<feature type="signal peptide" evidence="10">
    <location>
        <begin position="1"/>
        <end position="46"/>
    </location>
</feature>
<evidence type="ECO:0000256" key="3">
    <source>
        <dbReference type="ARBA" id="ARBA00022475"/>
    </source>
</evidence>
<comment type="similarity">
    <text evidence="8">Belongs to the binding-protein-dependent transport system permease family. LivHM subfamily.</text>
</comment>
<dbReference type="CDD" id="cd06582">
    <property type="entry name" value="TM_PBP1_LivH_like"/>
    <property type="match status" value="1"/>
</dbReference>
<dbReference type="AlphaFoldDB" id="A0A2N3L1H0"/>
<keyword evidence="6 9" id="KW-1133">Transmembrane helix</keyword>
<feature type="transmembrane region" description="Helical" evidence="9">
    <location>
        <begin position="417"/>
        <end position="441"/>
    </location>
</feature>
<feature type="transmembrane region" description="Helical" evidence="9">
    <location>
        <begin position="308"/>
        <end position="327"/>
    </location>
</feature>
<keyword evidence="12" id="KW-1185">Reference proteome</keyword>
<evidence type="ECO:0000256" key="8">
    <source>
        <dbReference type="ARBA" id="ARBA00037998"/>
    </source>
</evidence>
<feature type="transmembrane region" description="Helical" evidence="9">
    <location>
        <begin position="333"/>
        <end position="353"/>
    </location>
</feature>
<dbReference type="Pfam" id="PF02653">
    <property type="entry name" value="BPD_transp_2"/>
    <property type="match status" value="1"/>
</dbReference>
<dbReference type="GO" id="GO:0006865">
    <property type="term" value="P:amino acid transport"/>
    <property type="evidence" value="ECO:0007669"/>
    <property type="project" value="UniProtKB-KW"/>
</dbReference>
<dbReference type="Proteomes" id="UP000233332">
    <property type="component" value="Unassembled WGS sequence"/>
</dbReference>
<reference evidence="11 12" key="1">
    <citation type="submission" date="2017-09" db="EMBL/GenBank/DDBJ databases">
        <title>Biodiversity and function of Thalassospira species in the particle-attached aromatic-hydrocarbon-degrading consortia from the surface seawater of the China South Sea.</title>
        <authorList>
            <person name="Dong C."/>
            <person name="Lai Q."/>
            <person name="Shao Z."/>
        </authorList>
    </citation>
    <scope>NUCLEOTIDE SEQUENCE [LARGE SCALE GENOMIC DNA]</scope>
    <source>
        <strain evidence="11 12">139Z-12</strain>
    </source>
</reference>
<evidence type="ECO:0000256" key="10">
    <source>
        <dbReference type="SAM" id="SignalP"/>
    </source>
</evidence>
<keyword evidence="3" id="KW-1003">Cell membrane</keyword>
<keyword evidence="7 9" id="KW-0472">Membrane</keyword>
<dbReference type="GO" id="GO:0022857">
    <property type="term" value="F:transmembrane transporter activity"/>
    <property type="evidence" value="ECO:0007669"/>
    <property type="project" value="InterPro"/>
</dbReference>
<dbReference type="EMBL" id="NXGX01000010">
    <property type="protein sequence ID" value="PKR56648.1"/>
    <property type="molecule type" value="Genomic_DNA"/>
</dbReference>
<organism evidence="11 12">
    <name type="scientific">Thalassospira lohafexi</name>
    <dbReference type="NCBI Taxonomy" id="744227"/>
    <lineage>
        <taxon>Bacteria</taxon>
        <taxon>Pseudomonadati</taxon>
        <taxon>Pseudomonadota</taxon>
        <taxon>Alphaproteobacteria</taxon>
        <taxon>Rhodospirillales</taxon>
        <taxon>Thalassospiraceae</taxon>
        <taxon>Thalassospira</taxon>
    </lineage>
</organism>
<dbReference type="PANTHER" id="PTHR11795">
    <property type="entry name" value="BRANCHED-CHAIN AMINO ACID TRANSPORT SYSTEM PERMEASE PROTEIN LIVH"/>
    <property type="match status" value="1"/>
</dbReference>
<evidence type="ECO:0000256" key="5">
    <source>
        <dbReference type="ARBA" id="ARBA00022970"/>
    </source>
</evidence>
<evidence type="ECO:0000256" key="2">
    <source>
        <dbReference type="ARBA" id="ARBA00022448"/>
    </source>
</evidence>
<keyword evidence="2" id="KW-0813">Transport</keyword>
<keyword evidence="5" id="KW-0029">Amino-acid transport</keyword>
<dbReference type="RefSeq" id="WP_101304730.1">
    <property type="nucleotide sequence ID" value="NZ_NXGX01000010.1"/>
</dbReference>
<keyword evidence="4 9" id="KW-0812">Transmembrane</keyword>
<protein>
    <submittedName>
        <fullName evidence="11">Urea ABC transporter permease subunit UrtB</fullName>
    </submittedName>
</protein>